<sequence>MTARGSSRRTGTGGQSFVKGVLLAGAALCAITAHGGLAHAQESLGGLGVNVNVNEGDQLFLEADTVSYDSDTATVTASGGVQIDYGQYKLVARRIVYDQNLKRLVAAGDVELVEPGGNRIYADALDVTDDFADGFIKALRIETPDNTRLAAAEAVRESSSVTTFERGVYTACEACRENPDRPPLWQVKARRIVWDQQEQVIRYYGARFELFGAPLAYLPYFATPDPTVKRRSGFLAPSFVQSDKTGFGVRVPYFLALSDSYDATVAGTYYSKQGFLGEVEYRQAFENGYFTLQAAGISQNKPEEFDDFWSDGINFREDIPPENRGMIGTTGRFAINEQWTFGWDALLQTDPNFSEVYSIDNFNEVYRSSEIYLTGLGTQSFFDLRAQKFEVQTQNTFNEEVQPYVLPSLDYEYIAENPIYGGQLQLNANITNIRRDDSFPASLLVCRPGFYTEGVCDGSMGFPYWTDTFRRNALEGDYSRGTVEANWKRDFITDAGLVLTPSANVRGDVYRADMRSDGFDYGTLYSDLGAFSIDETGVRGMATAAIEARYPYLIETERTSHLIEPIAQLLVRPDASKAGMLPNEDAQTLVFNTANLFSHDKFSGYDRIEGGTRANVGVQYSGVFGTGYFVNAVAGQSFHLAGENPYAQDNLALVGYDSGLETDRSDYVAGVALTVPFGITLGAQGRFDESDLELRRTDLSSSFSYGKVNASVVYSQIAAQPIYGLPQDRQQITTSAGVQLTDSIRAFGSIGYDIENESVISRSFGVGYADECFSLIAQYQSTDDRYQLTSSESRLMVTLSLRTLVEADFNYGLGED</sequence>
<comment type="caution">
    <text evidence="4">The sequence shown here is derived from an EMBL/GenBank/DDBJ whole genome shotgun (WGS) entry which is preliminary data.</text>
</comment>
<dbReference type="InterPro" id="IPR007543">
    <property type="entry name" value="LptD_C"/>
</dbReference>
<dbReference type="PANTHER" id="PTHR30189">
    <property type="entry name" value="LPS-ASSEMBLY PROTEIN"/>
    <property type="match status" value="1"/>
</dbReference>
<evidence type="ECO:0000259" key="2">
    <source>
        <dbReference type="Pfam" id="PF04453"/>
    </source>
</evidence>
<comment type="subcellular location">
    <subcellularLocation>
        <location evidence="1">Cell outer membrane</location>
    </subcellularLocation>
</comment>
<evidence type="ECO:0000313" key="5">
    <source>
        <dbReference type="Proteomes" id="UP000184290"/>
    </source>
</evidence>
<dbReference type="InterPro" id="IPR050218">
    <property type="entry name" value="LptD"/>
</dbReference>
<keyword evidence="1" id="KW-0732">Signal</keyword>
<comment type="function">
    <text evidence="1">Involved in the assembly of lipopolysaccharide (LPS) at the surface of the outer membrane.</text>
</comment>
<organism evidence="4 5">
    <name type="scientific">Aureimonas altamirensis DSM 21988</name>
    <dbReference type="NCBI Taxonomy" id="1121026"/>
    <lineage>
        <taxon>Bacteria</taxon>
        <taxon>Pseudomonadati</taxon>
        <taxon>Pseudomonadota</taxon>
        <taxon>Alphaproteobacteria</taxon>
        <taxon>Hyphomicrobiales</taxon>
        <taxon>Aurantimonadaceae</taxon>
        <taxon>Aureimonas</taxon>
    </lineage>
</organism>
<comment type="caution">
    <text evidence="1">Lacks conserved residue(s) required for the propagation of feature annotation.</text>
</comment>
<accession>A0ABY1I6I0</accession>
<dbReference type="Gene3D" id="2.60.450.10">
    <property type="entry name" value="Lipopolysaccharide (LPS) transport protein A like domain"/>
    <property type="match status" value="1"/>
</dbReference>
<dbReference type="Proteomes" id="UP000184290">
    <property type="component" value="Unassembled WGS sequence"/>
</dbReference>
<dbReference type="Pfam" id="PF04453">
    <property type="entry name" value="LptD"/>
    <property type="match status" value="1"/>
</dbReference>
<dbReference type="Pfam" id="PF19838">
    <property type="entry name" value="LptD_2"/>
    <property type="match status" value="1"/>
</dbReference>
<dbReference type="InterPro" id="IPR045659">
    <property type="entry name" value="LptD_2"/>
</dbReference>
<protein>
    <recommendedName>
        <fullName evidence="1">LPS-assembly protein LptD</fullName>
    </recommendedName>
</protein>
<evidence type="ECO:0000313" key="4">
    <source>
        <dbReference type="EMBL" id="SHI68517.1"/>
    </source>
</evidence>
<dbReference type="HAMAP" id="MF_01411">
    <property type="entry name" value="LPS_assembly_LptD"/>
    <property type="match status" value="1"/>
</dbReference>
<evidence type="ECO:0000259" key="3">
    <source>
        <dbReference type="Pfam" id="PF19838"/>
    </source>
</evidence>
<comment type="similarity">
    <text evidence="1">Belongs to the LptD family.</text>
</comment>
<keyword evidence="5" id="KW-1185">Reference proteome</keyword>
<name>A0ABY1I6I0_9HYPH</name>
<keyword evidence="1" id="KW-0998">Cell outer membrane</keyword>
<reference evidence="4 5" key="1">
    <citation type="submission" date="2016-11" db="EMBL/GenBank/DDBJ databases">
        <authorList>
            <person name="Varghese N."/>
            <person name="Submissions S."/>
        </authorList>
    </citation>
    <scope>NUCLEOTIDE SEQUENCE [LARGE SCALE GENOMIC DNA]</scope>
    <source>
        <strain evidence="4 5">DSM 21988</strain>
    </source>
</reference>
<evidence type="ECO:0000256" key="1">
    <source>
        <dbReference type="HAMAP-Rule" id="MF_01411"/>
    </source>
</evidence>
<dbReference type="InterPro" id="IPR020889">
    <property type="entry name" value="LipoPS_assembly_LptD"/>
</dbReference>
<gene>
    <name evidence="1" type="primary">lptD</name>
    <name evidence="4" type="ORF">SAMN02745911_0852</name>
</gene>
<dbReference type="EMBL" id="FQZC01000001">
    <property type="protein sequence ID" value="SHI68517.1"/>
    <property type="molecule type" value="Genomic_DNA"/>
</dbReference>
<dbReference type="PANTHER" id="PTHR30189:SF1">
    <property type="entry name" value="LPS-ASSEMBLY PROTEIN LPTD"/>
    <property type="match status" value="1"/>
</dbReference>
<proteinExistence type="inferred from homology"/>
<feature type="domain" description="LptD C-terminal" evidence="2">
    <location>
        <begin position="323"/>
        <end position="743"/>
    </location>
</feature>
<comment type="subunit">
    <text evidence="1">Component of the lipopolysaccharide transport and assembly complex.</text>
</comment>
<keyword evidence="1" id="KW-0472">Membrane</keyword>
<feature type="domain" description="LPS-assembly protein LptD central" evidence="3">
    <location>
        <begin position="214"/>
        <end position="282"/>
    </location>
</feature>